<dbReference type="Proteomes" id="UP000614601">
    <property type="component" value="Unassembled WGS sequence"/>
</dbReference>
<dbReference type="AlphaFoldDB" id="A0A811KJP6"/>
<dbReference type="EMBL" id="CAJFCW020000003">
    <property type="protein sequence ID" value="CAG9106166.1"/>
    <property type="molecule type" value="Genomic_DNA"/>
</dbReference>
<dbReference type="InterPro" id="IPR051943">
    <property type="entry name" value="TRAFAC_Dynamin-like_GTPase"/>
</dbReference>
<dbReference type="Proteomes" id="UP000783686">
    <property type="component" value="Unassembled WGS sequence"/>
</dbReference>
<dbReference type="Pfam" id="PF00350">
    <property type="entry name" value="Dynamin_N"/>
    <property type="match status" value="1"/>
</dbReference>
<dbReference type="OrthoDB" id="1716625at2759"/>
<dbReference type="Gene3D" id="1.10.268.20">
    <property type="match status" value="1"/>
</dbReference>
<gene>
    <name evidence="2" type="ORF">BOKJ2_LOCUS6647</name>
</gene>
<dbReference type="SUPFAM" id="SSF52540">
    <property type="entry name" value="P-loop containing nucleoside triphosphate hydrolases"/>
    <property type="match status" value="1"/>
</dbReference>
<dbReference type="PANTHER" id="PTHR43681:SF1">
    <property type="entry name" value="SARCALUMENIN"/>
    <property type="match status" value="1"/>
</dbReference>
<evidence type="ECO:0000259" key="1">
    <source>
        <dbReference type="Pfam" id="PF00350"/>
    </source>
</evidence>
<protein>
    <recommendedName>
        <fullName evidence="1">Dynamin N-terminal domain-containing protein</fullName>
    </recommendedName>
</protein>
<feature type="domain" description="Dynamin N-terminal" evidence="1">
    <location>
        <begin position="59"/>
        <end position="160"/>
    </location>
</feature>
<accession>A0A811KJP6</accession>
<dbReference type="InterPro" id="IPR045063">
    <property type="entry name" value="Dynamin_N"/>
</dbReference>
<sequence>MCKRKPKEKPIPELTSQNIHEVLPLLYEAKVVPVEKRHIYDVFYTPKIEATEFKATPIIMFLGQYSVGKTSMIKYFVGSEYPGSMIGPEPTTDCFTAIFYSDNPHEEMGPSLIANPTLPFGALQKFGGAFENRLRGAAVDSKILKHMTFIDTPGILAGDKQVKSRN</sequence>
<evidence type="ECO:0000313" key="2">
    <source>
        <dbReference type="EMBL" id="CAD5216557.1"/>
    </source>
</evidence>
<name>A0A811KJP6_9BILA</name>
<reference evidence="2" key="1">
    <citation type="submission" date="2020-09" db="EMBL/GenBank/DDBJ databases">
        <authorList>
            <person name="Kikuchi T."/>
        </authorList>
    </citation>
    <scope>NUCLEOTIDE SEQUENCE</scope>
    <source>
        <strain evidence="2">SH1</strain>
    </source>
</reference>
<comment type="caution">
    <text evidence="2">The sequence shown here is derived from an EMBL/GenBank/DDBJ whole genome shotgun (WGS) entry which is preliminary data.</text>
</comment>
<dbReference type="Gene3D" id="3.40.50.300">
    <property type="entry name" value="P-loop containing nucleotide triphosphate hydrolases"/>
    <property type="match status" value="1"/>
</dbReference>
<evidence type="ECO:0000313" key="3">
    <source>
        <dbReference type="Proteomes" id="UP000614601"/>
    </source>
</evidence>
<keyword evidence="3" id="KW-1185">Reference proteome</keyword>
<dbReference type="EMBL" id="CAJFDH010000003">
    <property type="protein sequence ID" value="CAD5216557.1"/>
    <property type="molecule type" value="Genomic_DNA"/>
</dbReference>
<organism evidence="2 3">
    <name type="scientific">Bursaphelenchus okinawaensis</name>
    <dbReference type="NCBI Taxonomy" id="465554"/>
    <lineage>
        <taxon>Eukaryota</taxon>
        <taxon>Metazoa</taxon>
        <taxon>Ecdysozoa</taxon>
        <taxon>Nematoda</taxon>
        <taxon>Chromadorea</taxon>
        <taxon>Rhabditida</taxon>
        <taxon>Tylenchina</taxon>
        <taxon>Tylenchomorpha</taxon>
        <taxon>Aphelenchoidea</taxon>
        <taxon>Aphelenchoididae</taxon>
        <taxon>Bursaphelenchus</taxon>
    </lineage>
</organism>
<dbReference type="InterPro" id="IPR027417">
    <property type="entry name" value="P-loop_NTPase"/>
</dbReference>
<proteinExistence type="predicted"/>
<dbReference type="PANTHER" id="PTHR43681">
    <property type="entry name" value="TRANSMEMBRANE GTPASE FZO"/>
    <property type="match status" value="1"/>
</dbReference>